<dbReference type="InterPro" id="IPR023393">
    <property type="entry name" value="START-like_dom_sf"/>
</dbReference>
<dbReference type="CDD" id="cd07814">
    <property type="entry name" value="SRPBCC_CalC_Aha1-like"/>
    <property type="match status" value="1"/>
</dbReference>
<evidence type="ECO:0000313" key="4">
    <source>
        <dbReference type="Proteomes" id="UP000654345"/>
    </source>
</evidence>
<dbReference type="InterPro" id="IPR013538">
    <property type="entry name" value="ASHA1/2-like_C"/>
</dbReference>
<sequence length="169" mass="18470">MAVKGAIENTGDMDVVDSLNVHLEITIAASPQKVFEALTTDIAAWWGSPFIKRRDANTIVLEPKVGGRLYEVYGENEGALWGMVSSIRNDEELCLTGSMGMPEPTYGAVTFTLAPQGDSTQVKLTHSAFGRISAERKGCYTEGWKDLLDVRLRAFVEQDVRTGIDARSA</sequence>
<dbReference type="EMBL" id="BNJG01000004">
    <property type="protein sequence ID" value="GHO60012.1"/>
    <property type="molecule type" value="Genomic_DNA"/>
</dbReference>
<feature type="domain" description="Activator of Hsp90 ATPase homologue 1/2-like C-terminal" evidence="2">
    <location>
        <begin position="29"/>
        <end position="155"/>
    </location>
</feature>
<evidence type="ECO:0000256" key="1">
    <source>
        <dbReference type="ARBA" id="ARBA00006817"/>
    </source>
</evidence>
<reference evidence="3 4" key="1">
    <citation type="journal article" date="2021" name="Int. J. Syst. Evol. Microbiol.">
        <title>Reticulibacter mediterranei gen. nov., sp. nov., within the new family Reticulibacteraceae fam. nov., and Ktedonospora formicarum gen. nov., sp. nov., Ktedonobacter robiniae sp. nov., Dictyobacter formicarum sp. nov. and Dictyobacter arantiisoli sp. nov., belonging to the class Ktedonobacteria.</title>
        <authorList>
            <person name="Yabe S."/>
            <person name="Zheng Y."/>
            <person name="Wang C.M."/>
            <person name="Sakai Y."/>
            <person name="Abe K."/>
            <person name="Yokota A."/>
            <person name="Donadio S."/>
            <person name="Cavaletti L."/>
            <person name="Monciardini P."/>
        </authorList>
    </citation>
    <scope>NUCLEOTIDE SEQUENCE [LARGE SCALE GENOMIC DNA]</scope>
    <source>
        <strain evidence="3 4">SOSP1-30</strain>
    </source>
</reference>
<dbReference type="Gene3D" id="3.30.530.20">
    <property type="match status" value="1"/>
</dbReference>
<comment type="caution">
    <text evidence="3">The sequence shown here is derived from an EMBL/GenBank/DDBJ whole genome shotgun (WGS) entry which is preliminary data.</text>
</comment>
<name>A0ABQ3V5Z7_9CHLR</name>
<evidence type="ECO:0000259" key="2">
    <source>
        <dbReference type="Pfam" id="PF08327"/>
    </source>
</evidence>
<protein>
    <recommendedName>
        <fullName evidence="2">Activator of Hsp90 ATPase homologue 1/2-like C-terminal domain-containing protein</fullName>
    </recommendedName>
</protein>
<accession>A0ABQ3V5Z7</accession>
<keyword evidence="4" id="KW-1185">Reference proteome</keyword>
<dbReference type="Pfam" id="PF08327">
    <property type="entry name" value="AHSA1"/>
    <property type="match status" value="1"/>
</dbReference>
<gene>
    <name evidence="3" type="ORF">KSB_84870</name>
</gene>
<dbReference type="Proteomes" id="UP000654345">
    <property type="component" value="Unassembled WGS sequence"/>
</dbReference>
<dbReference type="RefSeq" id="WP_201376200.1">
    <property type="nucleotide sequence ID" value="NZ_BNJG01000004.1"/>
</dbReference>
<organism evidence="3 4">
    <name type="scientific">Ktedonobacter robiniae</name>
    <dbReference type="NCBI Taxonomy" id="2778365"/>
    <lineage>
        <taxon>Bacteria</taxon>
        <taxon>Bacillati</taxon>
        <taxon>Chloroflexota</taxon>
        <taxon>Ktedonobacteria</taxon>
        <taxon>Ktedonobacterales</taxon>
        <taxon>Ktedonobacteraceae</taxon>
        <taxon>Ktedonobacter</taxon>
    </lineage>
</organism>
<comment type="similarity">
    <text evidence="1">Belongs to the AHA1 family.</text>
</comment>
<proteinExistence type="inferred from homology"/>
<evidence type="ECO:0000313" key="3">
    <source>
        <dbReference type="EMBL" id="GHO60012.1"/>
    </source>
</evidence>
<dbReference type="SUPFAM" id="SSF55961">
    <property type="entry name" value="Bet v1-like"/>
    <property type="match status" value="1"/>
</dbReference>